<protein>
    <submittedName>
        <fullName evidence="1">Uncharacterized protein</fullName>
    </submittedName>
</protein>
<accession>A0ABN9CTB8</accession>
<comment type="caution">
    <text evidence="1">The sequence shown here is derived from an EMBL/GenBank/DDBJ whole genome shotgun (WGS) entry which is preliminary data.</text>
</comment>
<organism evidence="1 2">
    <name type="scientific">Staurois parvus</name>
    <dbReference type="NCBI Taxonomy" id="386267"/>
    <lineage>
        <taxon>Eukaryota</taxon>
        <taxon>Metazoa</taxon>
        <taxon>Chordata</taxon>
        <taxon>Craniata</taxon>
        <taxon>Vertebrata</taxon>
        <taxon>Euteleostomi</taxon>
        <taxon>Amphibia</taxon>
        <taxon>Batrachia</taxon>
        <taxon>Anura</taxon>
        <taxon>Neobatrachia</taxon>
        <taxon>Ranoidea</taxon>
        <taxon>Ranidae</taxon>
        <taxon>Staurois</taxon>
    </lineage>
</organism>
<name>A0ABN9CTB8_9NEOB</name>
<evidence type="ECO:0000313" key="1">
    <source>
        <dbReference type="EMBL" id="CAI9563450.1"/>
    </source>
</evidence>
<evidence type="ECO:0000313" key="2">
    <source>
        <dbReference type="Proteomes" id="UP001162483"/>
    </source>
</evidence>
<keyword evidence="2" id="KW-1185">Reference proteome</keyword>
<proteinExistence type="predicted"/>
<dbReference type="Proteomes" id="UP001162483">
    <property type="component" value="Unassembled WGS sequence"/>
</dbReference>
<reference evidence="1" key="1">
    <citation type="submission" date="2023-05" db="EMBL/GenBank/DDBJ databases">
        <authorList>
            <person name="Stuckert A."/>
        </authorList>
    </citation>
    <scope>NUCLEOTIDE SEQUENCE</scope>
</reference>
<sequence length="56" mass="6032">MCQCSSMPPASAHQCHISATFQCLPVHINATHQCPSELPFSVTHQCQSVPPINASQ</sequence>
<feature type="non-terminal residue" evidence="1">
    <location>
        <position position="56"/>
    </location>
</feature>
<dbReference type="EMBL" id="CATNWA010012427">
    <property type="protein sequence ID" value="CAI9563450.1"/>
    <property type="molecule type" value="Genomic_DNA"/>
</dbReference>
<gene>
    <name evidence="1" type="ORF">SPARVUS_LOCUS5742332</name>
</gene>